<organism evidence="2 3">
    <name type="scientific">Myceligenerans indicum</name>
    <dbReference type="NCBI Taxonomy" id="2593663"/>
    <lineage>
        <taxon>Bacteria</taxon>
        <taxon>Bacillati</taxon>
        <taxon>Actinomycetota</taxon>
        <taxon>Actinomycetes</taxon>
        <taxon>Micrococcales</taxon>
        <taxon>Promicromonosporaceae</taxon>
        <taxon>Myceligenerans</taxon>
    </lineage>
</organism>
<evidence type="ECO:0000256" key="1">
    <source>
        <dbReference type="SAM" id="Phobius"/>
    </source>
</evidence>
<feature type="transmembrane region" description="Helical" evidence="1">
    <location>
        <begin position="241"/>
        <end position="264"/>
    </location>
</feature>
<evidence type="ECO:0000313" key="3">
    <source>
        <dbReference type="Proteomes" id="UP000675409"/>
    </source>
</evidence>
<name>A0ABS1LQN6_9MICO</name>
<comment type="caution">
    <text evidence="2">The sequence shown here is derived from an EMBL/GenBank/DDBJ whole genome shotgun (WGS) entry which is preliminary data.</text>
</comment>
<reference evidence="2 3" key="1">
    <citation type="journal article" date="2021" name="Arch. Microbiol.">
        <title>Myceligenerans indicum sp. nov., an actinobacterium isolated from mangrove sediment of Sundarbans, India.</title>
        <authorList>
            <person name="Asha K."/>
            <person name="Bhadury P."/>
        </authorList>
    </citation>
    <scope>NUCLEOTIDE SEQUENCE [LARGE SCALE GENOMIC DNA]</scope>
    <source>
        <strain evidence="2 3">I2</strain>
    </source>
</reference>
<evidence type="ECO:0000313" key="2">
    <source>
        <dbReference type="EMBL" id="MBL0888601.1"/>
    </source>
</evidence>
<accession>A0ABS1LQN6</accession>
<sequence length="326" mass="36482">MTVTIPSWTSPTFAERIRENTLREHHFSELLATLRDTTNDHDVRFSCLYAVLQVLHREDRDVDYGRLVDQYEQEFGDNPYYHTFRATRLIGDRTSGADLVRALRHSERAVSALADRPGVWQQYAAIVADIGDVEPSRLTASLRVRALERVETAMSMSERDSPHFHFTRARLLQLEGNVDEALAEAQIAIHRQHVDLPGDDRRIARFEGLRSRLLVERQGAQLLSEIARARRDLEGARSDQVQLLGVLAAVIALITAAVTVATQLSVDEAIPLLIAATSSITLAFSCLLWAGGISKPSRLIPGLTLGVLLLFIALHLAHQIDLTWWS</sequence>
<feature type="transmembrane region" description="Helical" evidence="1">
    <location>
        <begin position="302"/>
        <end position="320"/>
    </location>
</feature>
<dbReference type="RefSeq" id="WP_201850883.1">
    <property type="nucleotide sequence ID" value="NZ_JABBYC010000066.1"/>
</dbReference>
<gene>
    <name evidence="2" type="ORF">HGK34_20360</name>
</gene>
<keyword evidence="1" id="KW-1133">Transmembrane helix</keyword>
<dbReference type="EMBL" id="JABBYC010000066">
    <property type="protein sequence ID" value="MBL0888601.1"/>
    <property type="molecule type" value="Genomic_DNA"/>
</dbReference>
<keyword evidence="3" id="KW-1185">Reference proteome</keyword>
<keyword evidence="1" id="KW-0472">Membrane</keyword>
<protein>
    <submittedName>
        <fullName evidence="2">Uncharacterized protein</fullName>
    </submittedName>
</protein>
<feature type="transmembrane region" description="Helical" evidence="1">
    <location>
        <begin position="270"/>
        <end position="290"/>
    </location>
</feature>
<dbReference type="Gene3D" id="1.25.40.10">
    <property type="entry name" value="Tetratricopeptide repeat domain"/>
    <property type="match status" value="1"/>
</dbReference>
<dbReference type="Proteomes" id="UP000675409">
    <property type="component" value="Unassembled WGS sequence"/>
</dbReference>
<keyword evidence="1" id="KW-0812">Transmembrane</keyword>
<dbReference type="InterPro" id="IPR011990">
    <property type="entry name" value="TPR-like_helical_dom_sf"/>
</dbReference>
<proteinExistence type="predicted"/>